<dbReference type="PANTHER" id="PTHR43434:SF1">
    <property type="entry name" value="PHOSPHOGLYCOLATE PHOSPHATASE"/>
    <property type="match status" value="1"/>
</dbReference>
<dbReference type="Gene3D" id="1.10.150.240">
    <property type="entry name" value="Putative phosphatase, domain 2"/>
    <property type="match status" value="1"/>
</dbReference>
<accession>A0ABW4S4E1</accession>
<dbReference type="RefSeq" id="WP_390259839.1">
    <property type="nucleotide sequence ID" value="NZ_JBHUGH010000003.1"/>
</dbReference>
<name>A0ABW4S4E1_9RHOB</name>
<dbReference type="InterPro" id="IPR006439">
    <property type="entry name" value="HAD-SF_hydro_IA"/>
</dbReference>
<dbReference type="SUPFAM" id="SSF56784">
    <property type="entry name" value="HAD-like"/>
    <property type="match status" value="1"/>
</dbReference>
<dbReference type="InterPro" id="IPR023198">
    <property type="entry name" value="PGP-like_dom2"/>
</dbReference>
<dbReference type="NCBIfam" id="TIGR01549">
    <property type="entry name" value="HAD-SF-IA-v1"/>
    <property type="match status" value="1"/>
</dbReference>
<comment type="caution">
    <text evidence="5">The sequence shown here is derived from an EMBL/GenBank/DDBJ whole genome shotgun (WGS) entry which is preliminary data.</text>
</comment>
<dbReference type="SFLD" id="SFLDG01129">
    <property type="entry name" value="C1.5:_HAD__Beta-PGM__Phosphata"/>
    <property type="match status" value="1"/>
</dbReference>
<dbReference type="Proteomes" id="UP001597353">
    <property type="component" value="Unassembled WGS sequence"/>
</dbReference>
<dbReference type="SFLD" id="SFLDS00003">
    <property type="entry name" value="Haloacid_Dehalogenase"/>
    <property type="match status" value="1"/>
</dbReference>
<evidence type="ECO:0000256" key="1">
    <source>
        <dbReference type="ARBA" id="ARBA00000830"/>
    </source>
</evidence>
<evidence type="ECO:0000256" key="2">
    <source>
        <dbReference type="ARBA" id="ARBA00004818"/>
    </source>
</evidence>
<comment type="similarity">
    <text evidence="3">Belongs to the HAD-like hydrolase superfamily. CbbY/CbbZ/Gph/YieH family.</text>
</comment>
<evidence type="ECO:0000256" key="4">
    <source>
        <dbReference type="ARBA" id="ARBA00013078"/>
    </source>
</evidence>
<evidence type="ECO:0000313" key="6">
    <source>
        <dbReference type="Proteomes" id="UP001597353"/>
    </source>
</evidence>
<evidence type="ECO:0000313" key="5">
    <source>
        <dbReference type="EMBL" id="MFD1911512.1"/>
    </source>
</evidence>
<evidence type="ECO:0000256" key="3">
    <source>
        <dbReference type="ARBA" id="ARBA00006171"/>
    </source>
</evidence>
<dbReference type="InterPro" id="IPR050155">
    <property type="entry name" value="HAD-like_hydrolase_sf"/>
</dbReference>
<comment type="catalytic activity">
    <reaction evidence="1">
        <text>2-phosphoglycolate + H2O = glycolate + phosphate</text>
        <dbReference type="Rhea" id="RHEA:14369"/>
        <dbReference type="ChEBI" id="CHEBI:15377"/>
        <dbReference type="ChEBI" id="CHEBI:29805"/>
        <dbReference type="ChEBI" id="CHEBI:43474"/>
        <dbReference type="ChEBI" id="CHEBI:58033"/>
        <dbReference type="EC" id="3.1.3.18"/>
    </reaction>
</comment>
<dbReference type="Gene3D" id="3.40.50.1000">
    <property type="entry name" value="HAD superfamily/HAD-like"/>
    <property type="match status" value="1"/>
</dbReference>
<reference evidence="6" key="1">
    <citation type="journal article" date="2019" name="Int. J. Syst. Evol. Microbiol.">
        <title>The Global Catalogue of Microorganisms (GCM) 10K type strain sequencing project: providing services to taxonomists for standard genome sequencing and annotation.</title>
        <authorList>
            <consortium name="The Broad Institute Genomics Platform"/>
            <consortium name="The Broad Institute Genome Sequencing Center for Infectious Disease"/>
            <person name="Wu L."/>
            <person name="Ma J."/>
        </authorList>
    </citation>
    <scope>NUCLEOTIDE SEQUENCE [LARGE SCALE GENOMIC DNA]</scope>
    <source>
        <strain evidence="6">CGMCC 4.7242</strain>
    </source>
</reference>
<sequence>MADLQGVVFDKDGTLFDFHATWGNWTARLTEVLAQGDAALGAQMADALGYDRDSGSFRKDSIVIASTPPEIAAHLLPFLPGRDLGGLVMQMNRLAADAPQAEAVPLRPLLRGLRTRGLRLGVATNDAETPARTHLEAAGVEDCFDFIAGSDSGWGGKPAAGQLLAFASAFGLRPDAVVMVGDSLHDLVAGRAAGMRTVAVLTGIAGTADLAPFADAVLPDIGHLPDWIAAQAGAGPV</sequence>
<comment type="pathway">
    <text evidence="2">Organic acid metabolism; glycolate biosynthesis; glycolate from 2-phosphoglycolate: step 1/1.</text>
</comment>
<organism evidence="5 6">
    <name type="scientific">Halodurantibacterium flavum</name>
    <dbReference type="NCBI Taxonomy" id="1382802"/>
    <lineage>
        <taxon>Bacteria</taxon>
        <taxon>Pseudomonadati</taxon>
        <taxon>Pseudomonadota</taxon>
        <taxon>Alphaproteobacteria</taxon>
        <taxon>Rhodobacterales</taxon>
        <taxon>Paracoccaceae</taxon>
        <taxon>Halodurantibacterium</taxon>
    </lineage>
</organism>
<dbReference type="GO" id="GO:0016787">
    <property type="term" value="F:hydrolase activity"/>
    <property type="evidence" value="ECO:0007669"/>
    <property type="project" value="UniProtKB-KW"/>
</dbReference>
<protein>
    <recommendedName>
        <fullName evidence="4">phosphoglycolate phosphatase</fullName>
        <ecNumber evidence="4">3.1.3.18</ecNumber>
    </recommendedName>
</protein>
<dbReference type="EMBL" id="JBHUGH010000003">
    <property type="protein sequence ID" value="MFD1911512.1"/>
    <property type="molecule type" value="Genomic_DNA"/>
</dbReference>
<dbReference type="Pfam" id="PF00702">
    <property type="entry name" value="Hydrolase"/>
    <property type="match status" value="1"/>
</dbReference>
<dbReference type="PANTHER" id="PTHR43434">
    <property type="entry name" value="PHOSPHOGLYCOLATE PHOSPHATASE"/>
    <property type="match status" value="1"/>
</dbReference>
<dbReference type="InterPro" id="IPR023214">
    <property type="entry name" value="HAD_sf"/>
</dbReference>
<dbReference type="InterPro" id="IPR036412">
    <property type="entry name" value="HAD-like_sf"/>
</dbReference>
<keyword evidence="5" id="KW-0378">Hydrolase</keyword>
<gene>
    <name evidence="5" type="ORF">ACFSGJ_04700</name>
</gene>
<keyword evidence="6" id="KW-1185">Reference proteome</keyword>
<dbReference type="EC" id="3.1.3.18" evidence="4"/>
<dbReference type="PRINTS" id="PR00413">
    <property type="entry name" value="HADHALOGNASE"/>
</dbReference>
<proteinExistence type="inferred from homology"/>